<protein>
    <submittedName>
        <fullName evidence="2">Uncharacterized protein</fullName>
    </submittedName>
</protein>
<reference evidence="2" key="1">
    <citation type="submission" date="2020-02" db="EMBL/GenBank/DDBJ databases">
        <authorList>
            <person name="Meier V. D."/>
        </authorList>
    </citation>
    <scope>NUCLEOTIDE SEQUENCE</scope>
    <source>
        <strain evidence="2">AVDCRST_MAG19</strain>
    </source>
</reference>
<feature type="region of interest" description="Disordered" evidence="1">
    <location>
        <begin position="1"/>
        <end position="258"/>
    </location>
</feature>
<proteinExistence type="predicted"/>
<feature type="compositionally biased region" description="Low complexity" evidence="1">
    <location>
        <begin position="97"/>
        <end position="108"/>
    </location>
</feature>
<feature type="compositionally biased region" description="Basic and acidic residues" evidence="1">
    <location>
        <begin position="244"/>
        <end position="258"/>
    </location>
</feature>
<evidence type="ECO:0000256" key="1">
    <source>
        <dbReference type="SAM" id="MobiDB-lite"/>
    </source>
</evidence>
<feature type="compositionally biased region" description="Basic residues" evidence="1">
    <location>
        <begin position="197"/>
        <end position="206"/>
    </location>
</feature>
<dbReference type="AlphaFoldDB" id="A0A6J4UF17"/>
<feature type="compositionally biased region" description="Basic residues" evidence="1">
    <location>
        <begin position="109"/>
        <end position="128"/>
    </location>
</feature>
<organism evidence="2">
    <name type="scientific">uncultured Thermomicrobiales bacterium</name>
    <dbReference type="NCBI Taxonomy" id="1645740"/>
    <lineage>
        <taxon>Bacteria</taxon>
        <taxon>Pseudomonadati</taxon>
        <taxon>Thermomicrobiota</taxon>
        <taxon>Thermomicrobia</taxon>
        <taxon>Thermomicrobiales</taxon>
        <taxon>environmental samples</taxon>
    </lineage>
</organism>
<gene>
    <name evidence="2" type="ORF">AVDCRST_MAG19-627</name>
</gene>
<sequence length="258" mass="27406">GRARSRFGREGRRRDRRQPAPGHRRGGLSRLRRPRRRRAVHPLAAVRPDPTPRRRRRRPSGVGGGAPGDGRAGGGAGGRSRPAGGSGRGAGRGGGAARAAVDSGQQRGPLRRRRLRGAGRRGARRAPRGQREGDGPPLGRIRAAIPGRGRGPHRQPLLGSGGGGDAERARLRDVEGRGGSVHRVAGGRGRRQGDHRQRGRPGRHRHGLDVGGGQGRDPGRDAVRPGRRARGRGAPDPLPGQRRRGVDHGADHPFEGRL</sequence>
<feature type="compositionally biased region" description="Basic and acidic residues" evidence="1">
    <location>
        <begin position="165"/>
        <end position="176"/>
    </location>
</feature>
<feature type="compositionally biased region" description="Basic residues" evidence="1">
    <location>
        <begin position="22"/>
        <end position="40"/>
    </location>
</feature>
<feature type="non-terminal residue" evidence="2">
    <location>
        <position position="1"/>
    </location>
</feature>
<name>A0A6J4UF17_9BACT</name>
<feature type="non-terminal residue" evidence="2">
    <location>
        <position position="258"/>
    </location>
</feature>
<dbReference type="EMBL" id="CADCWL010000029">
    <property type="protein sequence ID" value="CAA9549025.1"/>
    <property type="molecule type" value="Genomic_DNA"/>
</dbReference>
<feature type="compositionally biased region" description="Gly residues" evidence="1">
    <location>
        <begin position="61"/>
        <end position="96"/>
    </location>
</feature>
<accession>A0A6J4UF17</accession>
<evidence type="ECO:0000313" key="2">
    <source>
        <dbReference type="EMBL" id="CAA9549025.1"/>
    </source>
</evidence>